<dbReference type="CDD" id="cd17580">
    <property type="entry name" value="REC_2_DhkD-like"/>
    <property type="match status" value="1"/>
</dbReference>
<feature type="modified residue" description="4-aspartylphosphate" evidence="2">
    <location>
        <position position="87"/>
    </location>
</feature>
<evidence type="ECO:0000313" key="5">
    <source>
        <dbReference type="Proteomes" id="UP000267464"/>
    </source>
</evidence>
<accession>A0A3N7JV58</accession>
<sequence>MDRVAPGNMCAITPGIRFAEHPYVCRNPETRMMSKAKRVMLVDDNMDAAESLAQLLALSGHDARTAGDGNQALSLAREFHPDVVFCDLGLPGMNGYEVAKELRSLPFGREMVLAALTGYGQPSDREKSAEAGFDAHLVKPVDPSVIESFLDDYA</sequence>
<proteinExistence type="predicted"/>
<reference evidence="4 5" key="2">
    <citation type="submission" date="2018-12" db="EMBL/GenBank/DDBJ databases">
        <title>Rhizobacter gummiphilus sp. nov., a rubber-degrading bacterium isolated from the soil of a botanical garden in Japan.</title>
        <authorList>
            <person name="Shunsuke S.S."/>
        </authorList>
    </citation>
    <scope>NUCLEOTIDE SEQUENCE [LARGE SCALE GENOMIC DNA]</scope>
    <source>
        <strain evidence="4 5">S-16</strain>
    </source>
</reference>
<dbReference type="InterPro" id="IPR050595">
    <property type="entry name" value="Bact_response_regulator"/>
</dbReference>
<evidence type="ECO:0000256" key="1">
    <source>
        <dbReference type="ARBA" id="ARBA00022553"/>
    </source>
</evidence>
<evidence type="ECO:0000313" key="4">
    <source>
        <dbReference type="EMBL" id="RQP22795.1"/>
    </source>
</evidence>
<gene>
    <name evidence="4" type="ORF">DZC73_21110</name>
</gene>
<protein>
    <submittedName>
        <fullName evidence="4">Response regulator</fullName>
    </submittedName>
</protein>
<evidence type="ECO:0000256" key="2">
    <source>
        <dbReference type="PROSITE-ProRule" id="PRU00169"/>
    </source>
</evidence>
<dbReference type="PANTHER" id="PTHR44591">
    <property type="entry name" value="STRESS RESPONSE REGULATOR PROTEIN 1"/>
    <property type="match status" value="1"/>
</dbReference>
<organism evidence="4 5">
    <name type="scientific">Piscinibacter terrae</name>
    <dbReference type="NCBI Taxonomy" id="2496871"/>
    <lineage>
        <taxon>Bacteria</taxon>
        <taxon>Pseudomonadati</taxon>
        <taxon>Pseudomonadota</taxon>
        <taxon>Betaproteobacteria</taxon>
        <taxon>Burkholderiales</taxon>
        <taxon>Sphaerotilaceae</taxon>
        <taxon>Piscinibacter</taxon>
    </lineage>
</organism>
<dbReference type="GO" id="GO:0000160">
    <property type="term" value="P:phosphorelay signal transduction system"/>
    <property type="evidence" value="ECO:0007669"/>
    <property type="project" value="InterPro"/>
</dbReference>
<keyword evidence="1 2" id="KW-0597">Phosphoprotein</keyword>
<reference evidence="4 5" key="1">
    <citation type="submission" date="2018-08" db="EMBL/GenBank/DDBJ databases">
        <authorList>
            <person name="Khan S.A."/>
            <person name="Jeon C.O."/>
            <person name="Chun B.H."/>
            <person name="Jeong S.E."/>
        </authorList>
    </citation>
    <scope>NUCLEOTIDE SEQUENCE [LARGE SCALE GENOMIC DNA]</scope>
    <source>
        <strain evidence="4 5">S-16</strain>
    </source>
</reference>
<evidence type="ECO:0000259" key="3">
    <source>
        <dbReference type="PROSITE" id="PS50110"/>
    </source>
</evidence>
<dbReference type="InterPro" id="IPR001789">
    <property type="entry name" value="Sig_transdc_resp-reg_receiver"/>
</dbReference>
<feature type="domain" description="Response regulatory" evidence="3">
    <location>
        <begin position="38"/>
        <end position="154"/>
    </location>
</feature>
<dbReference type="PROSITE" id="PS50110">
    <property type="entry name" value="RESPONSE_REGULATORY"/>
    <property type="match status" value="1"/>
</dbReference>
<dbReference type="Gene3D" id="3.40.50.2300">
    <property type="match status" value="1"/>
</dbReference>
<dbReference type="AlphaFoldDB" id="A0A3N7JV58"/>
<keyword evidence="5" id="KW-1185">Reference proteome</keyword>
<dbReference type="Pfam" id="PF00072">
    <property type="entry name" value="Response_reg"/>
    <property type="match status" value="1"/>
</dbReference>
<dbReference type="Proteomes" id="UP000267464">
    <property type="component" value="Unassembled WGS sequence"/>
</dbReference>
<dbReference type="EMBL" id="QUSW01000006">
    <property type="protein sequence ID" value="RQP22795.1"/>
    <property type="molecule type" value="Genomic_DNA"/>
</dbReference>
<dbReference type="InterPro" id="IPR011006">
    <property type="entry name" value="CheY-like_superfamily"/>
</dbReference>
<dbReference type="SMART" id="SM00448">
    <property type="entry name" value="REC"/>
    <property type="match status" value="1"/>
</dbReference>
<name>A0A3N7JV58_9BURK</name>
<comment type="caution">
    <text evidence="4">The sequence shown here is derived from an EMBL/GenBank/DDBJ whole genome shotgun (WGS) entry which is preliminary data.</text>
</comment>
<dbReference type="SUPFAM" id="SSF52172">
    <property type="entry name" value="CheY-like"/>
    <property type="match status" value="1"/>
</dbReference>
<dbReference type="PANTHER" id="PTHR44591:SF3">
    <property type="entry name" value="RESPONSE REGULATORY DOMAIN-CONTAINING PROTEIN"/>
    <property type="match status" value="1"/>
</dbReference>